<proteinExistence type="predicted"/>
<protein>
    <submittedName>
        <fullName evidence="2">Os01g0937850 protein</fullName>
    </submittedName>
</protein>
<dbReference type="EMBL" id="AP014957">
    <property type="protein sequence ID" value="BAS76128.1"/>
    <property type="molecule type" value="Genomic_DNA"/>
</dbReference>
<dbReference type="Proteomes" id="UP000059680">
    <property type="component" value="Chromosome 1"/>
</dbReference>
<evidence type="ECO:0000313" key="3">
    <source>
        <dbReference type="Proteomes" id="UP000059680"/>
    </source>
</evidence>
<evidence type="ECO:0000256" key="1">
    <source>
        <dbReference type="SAM" id="MobiDB-lite"/>
    </source>
</evidence>
<evidence type="ECO:0000313" key="2">
    <source>
        <dbReference type="EMBL" id="BAS76128.1"/>
    </source>
</evidence>
<feature type="compositionally biased region" description="Basic and acidic residues" evidence="1">
    <location>
        <begin position="75"/>
        <end position="86"/>
    </location>
</feature>
<name>A0A0P0VCJ0_ORYSJ</name>
<gene>
    <name evidence="2" type="ordered locus">Os01g0937850</name>
    <name evidence="2" type="ORF">OSNPB_010937850</name>
</gene>
<dbReference type="InParanoid" id="A0A0P0VCJ0"/>
<reference evidence="2 3" key="3">
    <citation type="journal article" date="2013" name="Rice">
        <title>Improvement of the Oryza sativa Nipponbare reference genome using next generation sequence and optical map data.</title>
        <authorList>
            <person name="Kawahara Y."/>
            <person name="de la Bastide M."/>
            <person name="Hamilton J.P."/>
            <person name="Kanamori H."/>
            <person name="McCombie W.R."/>
            <person name="Ouyang S."/>
            <person name="Schwartz D.C."/>
            <person name="Tanaka T."/>
            <person name="Wu J."/>
            <person name="Zhou S."/>
            <person name="Childs K.L."/>
            <person name="Davidson R.M."/>
            <person name="Lin H."/>
            <person name="Quesada-Ocampo L."/>
            <person name="Vaillancourt B."/>
            <person name="Sakai H."/>
            <person name="Lee S.S."/>
            <person name="Kim J."/>
            <person name="Numa H."/>
            <person name="Itoh T."/>
            <person name="Buell C.R."/>
            <person name="Matsumoto T."/>
        </authorList>
    </citation>
    <scope>NUCLEOTIDE SEQUENCE [LARGE SCALE GENOMIC DNA]</scope>
    <source>
        <strain evidence="3">cv. Nipponbare</strain>
    </source>
</reference>
<feature type="non-terminal residue" evidence="2">
    <location>
        <position position="1"/>
    </location>
</feature>
<reference evidence="2 3" key="2">
    <citation type="journal article" date="2013" name="Plant Cell Physiol.">
        <title>Rice Annotation Project Database (RAP-DB): an integrative and interactive database for rice genomics.</title>
        <authorList>
            <person name="Sakai H."/>
            <person name="Lee S.S."/>
            <person name="Tanaka T."/>
            <person name="Numa H."/>
            <person name="Kim J."/>
            <person name="Kawahara Y."/>
            <person name="Wakimoto H."/>
            <person name="Yang C.C."/>
            <person name="Iwamoto M."/>
            <person name="Abe T."/>
            <person name="Yamada Y."/>
            <person name="Muto A."/>
            <person name="Inokuchi H."/>
            <person name="Ikemura T."/>
            <person name="Matsumoto T."/>
            <person name="Sasaki T."/>
            <person name="Itoh T."/>
        </authorList>
    </citation>
    <scope>NUCLEOTIDE SEQUENCE [LARGE SCALE GENOMIC DNA]</scope>
    <source>
        <strain evidence="3">cv. Nipponbare</strain>
    </source>
</reference>
<dbReference type="AlphaFoldDB" id="A0A0P0VCJ0"/>
<reference evidence="3" key="1">
    <citation type="journal article" date="2005" name="Nature">
        <title>The map-based sequence of the rice genome.</title>
        <authorList>
            <consortium name="International rice genome sequencing project (IRGSP)"/>
            <person name="Matsumoto T."/>
            <person name="Wu J."/>
            <person name="Kanamori H."/>
            <person name="Katayose Y."/>
            <person name="Fujisawa M."/>
            <person name="Namiki N."/>
            <person name="Mizuno H."/>
            <person name="Yamamoto K."/>
            <person name="Antonio B.A."/>
            <person name="Baba T."/>
            <person name="Sakata K."/>
            <person name="Nagamura Y."/>
            <person name="Aoki H."/>
            <person name="Arikawa K."/>
            <person name="Arita K."/>
            <person name="Bito T."/>
            <person name="Chiden Y."/>
            <person name="Fujitsuka N."/>
            <person name="Fukunaka R."/>
            <person name="Hamada M."/>
            <person name="Harada C."/>
            <person name="Hayashi A."/>
            <person name="Hijishita S."/>
            <person name="Honda M."/>
            <person name="Hosokawa S."/>
            <person name="Ichikawa Y."/>
            <person name="Idonuma A."/>
            <person name="Iijima M."/>
            <person name="Ikeda M."/>
            <person name="Ikeno M."/>
            <person name="Ito K."/>
            <person name="Ito S."/>
            <person name="Ito T."/>
            <person name="Ito Y."/>
            <person name="Ito Y."/>
            <person name="Iwabuchi A."/>
            <person name="Kamiya K."/>
            <person name="Karasawa W."/>
            <person name="Kurita K."/>
            <person name="Katagiri S."/>
            <person name="Kikuta A."/>
            <person name="Kobayashi H."/>
            <person name="Kobayashi N."/>
            <person name="Machita K."/>
            <person name="Maehara T."/>
            <person name="Masukawa M."/>
            <person name="Mizubayashi T."/>
            <person name="Mukai Y."/>
            <person name="Nagasaki H."/>
            <person name="Nagata Y."/>
            <person name="Naito S."/>
            <person name="Nakashima M."/>
            <person name="Nakama Y."/>
            <person name="Nakamichi Y."/>
            <person name="Nakamura M."/>
            <person name="Meguro A."/>
            <person name="Negishi M."/>
            <person name="Ohta I."/>
            <person name="Ohta T."/>
            <person name="Okamoto M."/>
            <person name="Ono N."/>
            <person name="Saji S."/>
            <person name="Sakaguchi M."/>
            <person name="Sakai K."/>
            <person name="Shibata M."/>
            <person name="Shimokawa T."/>
            <person name="Song J."/>
            <person name="Takazaki Y."/>
            <person name="Terasawa K."/>
            <person name="Tsugane M."/>
            <person name="Tsuji K."/>
            <person name="Ueda S."/>
            <person name="Waki K."/>
            <person name="Yamagata H."/>
            <person name="Yamamoto M."/>
            <person name="Yamamoto S."/>
            <person name="Yamane H."/>
            <person name="Yoshiki S."/>
            <person name="Yoshihara R."/>
            <person name="Yukawa K."/>
            <person name="Zhong H."/>
            <person name="Yano M."/>
            <person name="Yuan Q."/>
            <person name="Ouyang S."/>
            <person name="Liu J."/>
            <person name="Jones K.M."/>
            <person name="Gansberger K."/>
            <person name="Moffat K."/>
            <person name="Hill J."/>
            <person name="Bera J."/>
            <person name="Fadrosh D."/>
            <person name="Jin S."/>
            <person name="Johri S."/>
            <person name="Kim M."/>
            <person name="Overton L."/>
            <person name="Reardon M."/>
            <person name="Tsitrin T."/>
            <person name="Vuong H."/>
            <person name="Weaver B."/>
            <person name="Ciecko A."/>
            <person name="Tallon L."/>
            <person name="Jackson J."/>
            <person name="Pai G."/>
            <person name="Aken S.V."/>
            <person name="Utterback T."/>
            <person name="Reidmuller S."/>
            <person name="Feldblyum T."/>
            <person name="Hsiao J."/>
            <person name="Zismann V."/>
            <person name="Iobst S."/>
            <person name="de Vazeille A.R."/>
            <person name="Buell C.R."/>
            <person name="Ying K."/>
            <person name="Li Y."/>
            <person name="Lu T."/>
            <person name="Huang Y."/>
            <person name="Zhao Q."/>
            <person name="Feng Q."/>
            <person name="Zhang L."/>
            <person name="Zhu J."/>
            <person name="Weng Q."/>
            <person name="Mu J."/>
            <person name="Lu Y."/>
            <person name="Fan D."/>
            <person name="Liu Y."/>
            <person name="Guan J."/>
            <person name="Zhang Y."/>
            <person name="Yu S."/>
            <person name="Liu X."/>
            <person name="Zhang Y."/>
            <person name="Hong G."/>
            <person name="Han B."/>
            <person name="Choisne N."/>
            <person name="Demange N."/>
            <person name="Orjeda G."/>
            <person name="Samain S."/>
            <person name="Cattolico L."/>
            <person name="Pelletier E."/>
            <person name="Couloux A."/>
            <person name="Segurens B."/>
            <person name="Wincker P."/>
            <person name="D'Hont A."/>
            <person name="Scarpelli C."/>
            <person name="Weissenbach J."/>
            <person name="Salanoubat M."/>
            <person name="Quetier F."/>
            <person name="Yu Y."/>
            <person name="Kim H.R."/>
            <person name="Rambo T."/>
            <person name="Currie J."/>
            <person name="Collura K."/>
            <person name="Luo M."/>
            <person name="Yang T."/>
            <person name="Ammiraju J.S.S."/>
            <person name="Engler F."/>
            <person name="Soderlund C."/>
            <person name="Wing R.A."/>
            <person name="Palmer L.E."/>
            <person name="de la Bastide M."/>
            <person name="Spiegel L."/>
            <person name="Nascimento L."/>
            <person name="Zutavern T."/>
            <person name="O'Shaughnessy A."/>
            <person name="Dike S."/>
            <person name="Dedhia N."/>
            <person name="Preston R."/>
            <person name="Balija V."/>
            <person name="McCombie W.R."/>
            <person name="Chow T."/>
            <person name="Chen H."/>
            <person name="Chung M."/>
            <person name="Chen C."/>
            <person name="Shaw J."/>
            <person name="Wu H."/>
            <person name="Hsiao K."/>
            <person name="Chao Y."/>
            <person name="Chu M."/>
            <person name="Cheng C."/>
            <person name="Hour A."/>
            <person name="Lee P."/>
            <person name="Lin S."/>
            <person name="Lin Y."/>
            <person name="Liou J."/>
            <person name="Liu S."/>
            <person name="Hsing Y."/>
            <person name="Raghuvanshi S."/>
            <person name="Mohanty A."/>
            <person name="Bharti A.K."/>
            <person name="Gaur A."/>
            <person name="Gupta V."/>
            <person name="Kumar D."/>
            <person name="Ravi V."/>
            <person name="Vij S."/>
            <person name="Kapur A."/>
            <person name="Khurana P."/>
            <person name="Khurana P."/>
            <person name="Khurana J.P."/>
            <person name="Tyagi A.K."/>
            <person name="Gaikwad K."/>
            <person name="Singh A."/>
            <person name="Dalal V."/>
            <person name="Srivastava S."/>
            <person name="Dixit A."/>
            <person name="Pal A.K."/>
            <person name="Ghazi I.A."/>
            <person name="Yadav M."/>
            <person name="Pandit A."/>
            <person name="Bhargava A."/>
            <person name="Sureshbabu K."/>
            <person name="Batra K."/>
            <person name="Sharma T.R."/>
            <person name="Mohapatra T."/>
            <person name="Singh N.K."/>
            <person name="Messing J."/>
            <person name="Nelson A.B."/>
            <person name="Fuks G."/>
            <person name="Kavchok S."/>
            <person name="Keizer G."/>
            <person name="Linton E."/>
            <person name="Llaca V."/>
            <person name="Song R."/>
            <person name="Tanyolac B."/>
            <person name="Young S."/>
            <person name="Ho-Il K."/>
            <person name="Hahn J.H."/>
            <person name="Sangsakoo G."/>
            <person name="Vanavichit A."/>
            <person name="de Mattos Luiz.A.T."/>
            <person name="Zimmer P.D."/>
            <person name="Malone G."/>
            <person name="Dellagostin O."/>
            <person name="de Oliveira A.C."/>
            <person name="Bevan M."/>
            <person name="Bancroft I."/>
            <person name="Minx P."/>
            <person name="Cordum H."/>
            <person name="Wilson R."/>
            <person name="Cheng Z."/>
            <person name="Jin W."/>
            <person name="Jiang J."/>
            <person name="Leong S.A."/>
            <person name="Iwama H."/>
            <person name="Gojobori T."/>
            <person name="Itoh T."/>
            <person name="Niimura Y."/>
            <person name="Fujii Y."/>
            <person name="Habara T."/>
            <person name="Sakai H."/>
            <person name="Sato Y."/>
            <person name="Wilson G."/>
            <person name="Kumar K."/>
            <person name="McCouch S."/>
            <person name="Juretic N."/>
            <person name="Hoen D."/>
            <person name="Wright S."/>
            <person name="Bruskiewich R."/>
            <person name="Bureau T."/>
            <person name="Miyao A."/>
            <person name="Hirochika H."/>
            <person name="Nishikawa T."/>
            <person name="Kadowaki K."/>
            <person name="Sugiura M."/>
            <person name="Burr B."/>
            <person name="Sasaki T."/>
        </authorList>
    </citation>
    <scope>NUCLEOTIDE SEQUENCE [LARGE SCALE GENOMIC DNA]</scope>
    <source>
        <strain evidence="3">cv. Nipponbare</strain>
    </source>
</reference>
<dbReference type="PaxDb" id="39947-A0A0P0VCJ0"/>
<feature type="region of interest" description="Disordered" evidence="1">
    <location>
        <begin position="64"/>
        <end position="86"/>
    </location>
</feature>
<keyword evidence="3" id="KW-1185">Reference proteome</keyword>
<dbReference type="Gramene" id="Os01t0937850-00">
    <property type="protein sequence ID" value="Os01t0937850-00"/>
    <property type="gene ID" value="Os01g0937850"/>
</dbReference>
<organism evidence="2 3">
    <name type="scientific">Oryza sativa subsp. japonica</name>
    <name type="common">Rice</name>
    <dbReference type="NCBI Taxonomy" id="39947"/>
    <lineage>
        <taxon>Eukaryota</taxon>
        <taxon>Viridiplantae</taxon>
        <taxon>Streptophyta</taxon>
        <taxon>Embryophyta</taxon>
        <taxon>Tracheophyta</taxon>
        <taxon>Spermatophyta</taxon>
        <taxon>Magnoliopsida</taxon>
        <taxon>Liliopsida</taxon>
        <taxon>Poales</taxon>
        <taxon>Poaceae</taxon>
        <taxon>BOP clade</taxon>
        <taxon>Oryzoideae</taxon>
        <taxon>Oryzeae</taxon>
        <taxon>Oryzinae</taxon>
        <taxon>Oryza</taxon>
        <taxon>Oryza sativa</taxon>
    </lineage>
</organism>
<sequence>KGQLPAEPQQHLVEVEHQKVRVQLLQPEHHRRLAVHRHAAAGLHLEDPHAHPARRLHHVVLGEQPPDARGAGELQVDRRNVPRRRPLPERERAVVAQLEGLHRRHAHHLGVIRSSYGGVERLGEGAEHVGPHDGVRRRGAQHDAAAARAGVHVERAGWQGRRDVPPVPAHRDAFDGEVVAGVSWVRQERGVREAFRVVDDA</sequence>
<accession>A0A0P0VCJ0</accession>
<dbReference type="FunCoup" id="A0A0P0VCJ0">
    <property type="interactions" value="200"/>
</dbReference>